<evidence type="ECO:0000313" key="2">
    <source>
        <dbReference type="EMBL" id="KAK2830720.1"/>
    </source>
</evidence>
<evidence type="ECO:0000313" key="3">
    <source>
        <dbReference type="Proteomes" id="UP001187415"/>
    </source>
</evidence>
<organism evidence="2 3">
    <name type="scientific">Channa striata</name>
    <name type="common">Snakehead murrel</name>
    <name type="synonym">Ophicephalus striatus</name>
    <dbReference type="NCBI Taxonomy" id="64152"/>
    <lineage>
        <taxon>Eukaryota</taxon>
        <taxon>Metazoa</taxon>
        <taxon>Chordata</taxon>
        <taxon>Craniata</taxon>
        <taxon>Vertebrata</taxon>
        <taxon>Euteleostomi</taxon>
        <taxon>Actinopterygii</taxon>
        <taxon>Neopterygii</taxon>
        <taxon>Teleostei</taxon>
        <taxon>Neoteleostei</taxon>
        <taxon>Acanthomorphata</taxon>
        <taxon>Anabantaria</taxon>
        <taxon>Anabantiformes</taxon>
        <taxon>Channoidei</taxon>
        <taxon>Channidae</taxon>
        <taxon>Channa</taxon>
    </lineage>
</organism>
<dbReference type="AlphaFoldDB" id="A0AA88S8M4"/>
<proteinExistence type="predicted"/>
<sequence>MSGTAGPPTAVLGLGLDVGGPWHQGAVQRSRALVQTYLHGSSVNSPSTAGRGSRGTKTPLRLPSLVASAKGPHRRSTMARLSLSEPSLLIPNEKELFEGVSANRRHSLFQKQPPPPSSLSESSALISYRTCRQSGTSLSHQQQVQSCCGPAYIHFSQAIQLGSRPRPVRRHSHNPAPALGDLRPSQMQGRDMPLSVIGKPCLPSCNQRPATSDATAAPGPVRPQLHVFLPTEAEREVDSESVDEGFMDELDTKKTSLMFQQGAPNAVSHNRLTKTN</sequence>
<name>A0AA88S8M4_CHASR</name>
<dbReference type="EMBL" id="JAUPFM010000014">
    <property type="protein sequence ID" value="KAK2830720.1"/>
    <property type="molecule type" value="Genomic_DNA"/>
</dbReference>
<accession>A0AA88S8M4</accession>
<keyword evidence="3" id="KW-1185">Reference proteome</keyword>
<feature type="region of interest" description="Disordered" evidence="1">
    <location>
        <begin position="164"/>
        <end position="186"/>
    </location>
</feature>
<gene>
    <name evidence="2" type="ORF">Q5P01_018651</name>
</gene>
<dbReference type="Proteomes" id="UP001187415">
    <property type="component" value="Unassembled WGS sequence"/>
</dbReference>
<evidence type="ECO:0000256" key="1">
    <source>
        <dbReference type="SAM" id="MobiDB-lite"/>
    </source>
</evidence>
<protein>
    <submittedName>
        <fullName evidence="2">Uncharacterized protein</fullName>
    </submittedName>
</protein>
<comment type="caution">
    <text evidence="2">The sequence shown here is derived from an EMBL/GenBank/DDBJ whole genome shotgun (WGS) entry which is preliminary data.</text>
</comment>
<reference evidence="2" key="1">
    <citation type="submission" date="2023-07" db="EMBL/GenBank/DDBJ databases">
        <title>Chromosome-level Genome Assembly of Striped Snakehead (Channa striata).</title>
        <authorList>
            <person name="Liu H."/>
        </authorList>
    </citation>
    <scope>NUCLEOTIDE SEQUENCE</scope>
    <source>
        <strain evidence="2">Gz</strain>
        <tissue evidence="2">Muscle</tissue>
    </source>
</reference>